<comment type="similarity">
    <text evidence="2">Belongs to the ninjurin family.</text>
</comment>
<sequence length="160" mass="18215">MTSDSVHRLVIADEETPDADDRYRPDEQTQADLHIQRPDELEEEIAEIRKGAKGIYSQGLINISLLSSNATQLRSAQSKTESRNRTTVICLILVSIVIQIIILLLLFALCIIPKGKVYRNRPCCTWKWLQMNRILCKSLVLFFVSILTAVNVFISAYHID</sequence>
<protein>
    <submittedName>
        <fullName evidence="10">Uncharacterized protein LOC111135751</fullName>
    </submittedName>
</protein>
<dbReference type="GO" id="GO:0042246">
    <property type="term" value="P:tissue regeneration"/>
    <property type="evidence" value="ECO:0007669"/>
    <property type="project" value="InterPro"/>
</dbReference>
<evidence type="ECO:0000256" key="4">
    <source>
        <dbReference type="ARBA" id="ARBA00022889"/>
    </source>
</evidence>
<dbReference type="PANTHER" id="PTHR12316">
    <property type="entry name" value="NINJURIN-RELATED"/>
    <property type="match status" value="1"/>
</dbReference>
<accession>A0A8B8EPC9</accession>
<keyword evidence="4" id="KW-0130">Cell adhesion</keyword>
<dbReference type="GeneID" id="111135751"/>
<dbReference type="Pfam" id="PF04923">
    <property type="entry name" value="Ninjurin"/>
    <property type="match status" value="1"/>
</dbReference>
<evidence type="ECO:0000313" key="9">
    <source>
        <dbReference type="Proteomes" id="UP000694844"/>
    </source>
</evidence>
<evidence type="ECO:0000256" key="8">
    <source>
        <dbReference type="SAM" id="Phobius"/>
    </source>
</evidence>
<dbReference type="PANTHER" id="PTHR12316:SF17">
    <property type="entry name" value="NINJURIN C, ISOFORM D"/>
    <property type="match status" value="1"/>
</dbReference>
<evidence type="ECO:0000313" key="10">
    <source>
        <dbReference type="RefSeq" id="XP_022341785.1"/>
    </source>
</evidence>
<evidence type="ECO:0000256" key="7">
    <source>
        <dbReference type="SAM" id="MobiDB-lite"/>
    </source>
</evidence>
<dbReference type="GO" id="GO:0007155">
    <property type="term" value="P:cell adhesion"/>
    <property type="evidence" value="ECO:0007669"/>
    <property type="project" value="UniProtKB-KW"/>
</dbReference>
<comment type="subcellular location">
    <subcellularLocation>
        <location evidence="1">Membrane</location>
        <topology evidence="1">Multi-pass membrane protein</topology>
    </subcellularLocation>
</comment>
<evidence type="ECO:0000256" key="6">
    <source>
        <dbReference type="ARBA" id="ARBA00023136"/>
    </source>
</evidence>
<dbReference type="OrthoDB" id="6202733at2759"/>
<dbReference type="KEGG" id="cvn:111135751"/>
<proteinExistence type="inferred from homology"/>
<dbReference type="InterPro" id="IPR007007">
    <property type="entry name" value="Ninjurin"/>
</dbReference>
<feature type="compositionally biased region" description="Basic and acidic residues" evidence="7">
    <location>
        <begin position="1"/>
        <end position="11"/>
    </location>
</feature>
<evidence type="ECO:0000256" key="1">
    <source>
        <dbReference type="ARBA" id="ARBA00004141"/>
    </source>
</evidence>
<keyword evidence="9" id="KW-1185">Reference proteome</keyword>
<reference evidence="10" key="1">
    <citation type="submission" date="2025-08" db="UniProtKB">
        <authorList>
            <consortium name="RefSeq"/>
        </authorList>
    </citation>
    <scope>IDENTIFICATION</scope>
    <source>
        <tissue evidence="10">Whole sample</tissue>
    </source>
</reference>
<keyword evidence="5 8" id="KW-1133">Transmembrane helix</keyword>
<keyword evidence="3 8" id="KW-0812">Transmembrane</keyword>
<feature type="transmembrane region" description="Helical" evidence="8">
    <location>
        <begin position="139"/>
        <end position="159"/>
    </location>
</feature>
<gene>
    <name evidence="10" type="primary">LOC111135751</name>
</gene>
<dbReference type="Proteomes" id="UP000694844">
    <property type="component" value="Chromosome 5"/>
</dbReference>
<dbReference type="RefSeq" id="XP_022341785.1">
    <property type="nucleotide sequence ID" value="XM_022486077.1"/>
</dbReference>
<dbReference type="AlphaFoldDB" id="A0A8B8EPC9"/>
<name>A0A8B8EPC9_CRAVI</name>
<organism evidence="9 10">
    <name type="scientific">Crassostrea virginica</name>
    <name type="common">Eastern oyster</name>
    <dbReference type="NCBI Taxonomy" id="6565"/>
    <lineage>
        <taxon>Eukaryota</taxon>
        <taxon>Metazoa</taxon>
        <taxon>Spiralia</taxon>
        <taxon>Lophotrochozoa</taxon>
        <taxon>Mollusca</taxon>
        <taxon>Bivalvia</taxon>
        <taxon>Autobranchia</taxon>
        <taxon>Pteriomorphia</taxon>
        <taxon>Ostreida</taxon>
        <taxon>Ostreoidea</taxon>
        <taxon>Ostreidae</taxon>
        <taxon>Crassostrea</taxon>
    </lineage>
</organism>
<evidence type="ECO:0000256" key="5">
    <source>
        <dbReference type="ARBA" id="ARBA00022989"/>
    </source>
</evidence>
<keyword evidence="6 8" id="KW-0472">Membrane</keyword>
<evidence type="ECO:0000256" key="3">
    <source>
        <dbReference type="ARBA" id="ARBA00022692"/>
    </source>
</evidence>
<evidence type="ECO:0000256" key="2">
    <source>
        <dbReference type="ARBA" id="ARBA00008141"/>
    </source>
</evidence>
<feature type="transmembrane region" description="Helical" evidence="8">
    <location>
        <begin position="86"/>
        <end position="112"/>
    </location>
</feature>
<feature type="region of interest" description="Disordered" evidence="7">
    <location>
        <begin position="1"/>
        <end position="32"/>
    </location>
</feature>
<dbReference type="GO" id="GO:0016020">
    <property type="term" value="C:membrane"/>
    <property type="evidence" value="ECO:0007669"/>
    <property type="project" value="UniProtKB-SubCell"/>
</dbReference>